<feature type="binding site" evidence="10">
    <location>
        <position position="182"/>
    </location>
    <ligand>
        <name>substrate</name>
    </ligand>
</feature>
<sequence length="205" mass="21711">MSAYRELVLATRNEGKLREMQQLVAEEPALADVTVVSVASFPDVEDVVETGVTFLENSALKAHAVAQATGLPAIADDSGLSVEVLGGCPGVFSARWSGTHGADQANIDLLLAQTADVSAERLAAKFVCCVVLALPDGTERSRIGEVHGRISRNQRGDNGFGYDPIFELPDGRSMAELGAEEKNAISHRGTALRALRPDITELLGN</sequence>
<dbReference type="InterPro" id="IPR029001">
    <property type="entry name" value="ITPase-like_fam"/>
</dbReference>
<comment type="catalytic activity">
    <reaction evidence="9 10">
        <text>XTP + H2O = XMP + diphosphate + H(+)</text>
        <dbReference type="Rhea" id="RHEA:28610"/>
        <dbReference type="ChEBI" id="CHEBI:15377"/>
        <dbReference type="ChEBI" id="CHEBI:15378"/>
        <dbReference type="ChEBI" id="CHEBI:33019"/>
        <dbReference type="ChEBI" id="CHEBI:57464"/>
        <dbReference type="ChEBI" id="CHEBI:61314"/>
        <dbReference type="EC" id="3.6.1.66"/>
    </reaction>
</comment>
<comment type="function">
    <text evidence="10">Pyrophosphatase that catalyzes the hydrolysis of nucleoside triphosphates to their monophosphate derivatives, with a high preference for the non-canonical purine nucleotides XTP (xanthosine triphosphate), dITP (deoxyinosine triphosphate) and ITP. Seems to function as a house-cleaning enzyme that removes non-canonical purine nucleotides from the nucleotide pool, thus preventing their incorporation into DNA/RNA and avoiding chromosomal lesions.</text>
</comment>
<evidence type="ECO:0000256" key="3">
    <source>
        <dbReference type="ARBA" id="ARBA00022723"/>
    </source>
</evidence>
<evidence type="ECO:0000256" key="10">
    <source>
        <dbReference type="HAMAP-Rule" id="MF_01405"/>
    </source>
</evidence>
<evidence type="ECO:0000256" key="11">
    <source>
        <dbReference type="RuleBase" id="RU003781"/>
    </source>
</evidence>
<reference evidence="12 13" key="1">
    <citation type="submission" date="2020-08" db="EMBL/GenBank/DDBJ databases">
        <title>Sequencing the genomes of 1000 actinobacteria strains.</title>
        <authorList>
            <person name="Klenk H.-P."/>
        </authorList>
    </citation>
    <scope>NUCLEOTIDE SEQUENCE [LARGE SCALE GENOMIC DNA]</scope>
    <source>
        <strain evidence="12 13">DSM 105369</strain>
    </source>
</reference>
<dbReference type="HAMAP" id="MF_01405">
    <property type="entry name" value="Non_canon_purine_NTPase"/>
    <property type="match status" value="1"/>
</dbReference>
<dbReference type="GO" id="GO:0036220">
    <property type="term" value="F:ITP diphosphatase activity"/>
    <property type="evidence" value="ECO:0007669"/>
    <property type="project" value="UniProtKB-UniRule"/>
</dbReference>
<evidence type="ECO:0000256" key="6">
    <source>
        <dbReference type="ARBA" id="ARBA00022842"/>
    </source>
</evidence>
<evidence type="ECO:0000256" key="7">
    <source>
        <dbReference type="ARBA" id="ARBA00023080"/>
    </source>
</evidence>
<evidence type="ECO:0000256" key="5">
    <source>
        <dbReference type="ARBA" id="ARBA00022801"/>
    </source>
</evidence>
<comment type="caution">
    <text evidence="10">Lacks conserved residue(s) required for the propagation of feature annotation.</text>
</comment>
<dbReference type="Gene3D" id="3.90.950.10">
    <property type="match status" value="1"/>
</dbReference>
<accession>A0A839MY48</accession>
<evidence type="ECO:0000313" key="13">
    <source>
        <dbReference type="Proteomes" id="UP000559182"/>
    </source>
</evidence>
<dbReference type="PANTHER" id="PTHR11067">
    <property type="entry name" value="INOSINE TRIPHOSPHATE PYROPHOSPHATASE/HAM1 PROTEIN"/>
    <property type="match status" value="1"/>
</dbReference>
<feature type="active site" description="Proton acceptor" evidence="10">
    <location>
        <position position="77"/>
    </location>
</feature>
<keyword evidence="3 10" id="KW-0479">Metal-binding</keyword>
<dbReference type="CDD" id="cd00515">
    <property type="entry name" value="HAM1"/>
    <property type="match status" value="1"/>
</dbReference>
<evidence type="ECO:0000256" key="2">
    <source>
        <dbReference type="ARBA" id="ARBA00011738"/>
    </source>
</evidence>
<evidence type="ECO:0000256" key="9">
    <source>
        <dbReference type="ARBA" id="ARBA00052017"/>
    </source>
</evidence>
<dbReference type="EMBL" id="JACHVQ010000001">
    <property type="protein sequence ID" value="MBB2890370.1"/>
    <property type="molecule type" value="Genomic_DNA"/>
</dbReference>
<dbReference type="SUPFAM" id="SSF52972">
    <property type="entry name" value="ITPase-like"/>
    <property type="match status" value="1"/>
</dbReference>
<organism evidence="12 13">
    <name type="scientific">Flexivirga oryzae</name>
    <dbReference type="NCBI Taxonomy" id="1794944"/>
    <lineage>
        <taxon>Bacteria</taxon>
        <taxon>Bacillati</taxon>
        <taxon>Actinomycetota</taxon>
        <taxon>Actinomycetes</taxon>
        <taxon>Micrococcales</taxon>
        <taxon>Dermacoccaceae</taxon>
        <taxon>Flexivirga</taxon>
    </lineage>
</organism>
<dbReference type="NCBIfam" id="TIGR00042">
    <property type="entry name" value="RdgB/HAM1 family non-canonical purine NTP pyrophosphatase"/>
    <property type="match status" value="1"/>
</dbReference>
<keyword evidence="13" id="KW-1185">Reference proteome</keyword>
<dbReference type="GO" id="GO:0009117">
    <property type="term" value="P:nucleotide metabolic process"/>
    <property type="evidence" value="ECO:0007669"/>
    <property type="project" value="UniProtKB-KW"/>
</dbReference>
<dbReference type="Pfam" id="PF01725">
    <property type="entry name" value="Ham1p_like"/>
    <property type="match status" value="1"/>
</dbReference>
<dbReference type="EC" id="3.6.1.66" evidence="10"/>
<dbReference type="GO" id="GO:0017111">
    <property type="term" value="F:ribonucleoside triphosphate phosphatase activity"/>
    <property type="evidence" value="ECO:0007669"/>
    <property type="project" value="InterPro"/>
</dbReference>
<dbReference type="AlphaFoldDB" id="A0A839MY48"/>
<keyword evidence="7 10" id="KW-0546">Nucleotide metabolism</keyword>
<gene>
    <name evidence="12" type="ORF">FHU39_000354</name>
</gene>
<dbReference type="GO" id="GO:0046872">
    <property type="term" value="F:metal ion binding"/>
    <property type="evidence" value="ECO:0007669"/>
    <property type="project" value="UniProtKB-KW"/>
</dbReference>
<evidence type="ECO:0000256" key="8">
    <source>
        <dbReference type="ARBA" id="ARBA00051875"/>
    </source>
</evidence>
<keyword evidence="6 10" id="KW-0460">Magnesium</keyword>
<dbReference type="InterPro" id="IPR020922">
    <property type="entry name" value="dITP/XTP_pyrophosphatase"/>
</dbReference>
<protein>
    <recommendedName>
        <fullName evidence="10">dITP/XTP pyrophosphatase</fullName>
        <ecNumber evidence="10">3.6.1.66</ecNumber>
    </recommendedName>
    <alternativeName>
        <fullName evidence="10">Non-canonical purine NTP pyrophosphatase</fullName>
    </alternativeName>
    <alternativeName>
        <fullName evidence="10">Non-standard purine NTP pyrophosphatase</fullName>
    </alternativeName>
    <alternativeName>
        <fullName evidence="10">Nucleoside-triphosphate diphosphatase</fullName>
    </alternativeName>
    <alternativeName>
        <fullName evidence="10">Nucleoside-triphosphate pyrophosphatase</fullName>
        <shortName evidence="10">NTPase</shortName>
    </alternativeName>
</protein>
<dbReference type="FunFam" id="3.90.950.10:FF:000001">
    <property type="entry name" value="dITP/XTP pyrophosphatase"/>
    <property type="match status" value="1"/>
</dbReference>
<feature type="binding site" evidence="10">
    <location>
        <position position="77"/>
    </location>
    <ligand>
        <name>Mg(2+)</name>
        <dbReference type="ChEBI" id="CHEBI:18420"/>
    </ligand>
</feature>
<dbReference type="RefSeq" id="WP_343065694.1">
    <property type="nucleotide sequence ID" value="NZ_JACHVQ010000001.1"/>
</dbReference>
<dbReference type="InterPro" id="IPR002637">
    <property type="entry name" value="RdgB/HAM1"/>
</dbReference>
<keyword evidence="5 10" id="KW-0378">Hydrolase</keyword>
<proteinExistence type="inferred from homology"/>
<evidence type="ECO:0000256" key="1">
    <source>
        <dbReference type="ARBA" id="ARBA00008023"/>
    </source>
</evidence>
<comment type="catalytic activity">
    <reaction evidence="10">
        <text>ITP + H2O = IMP + diphosphate + H(+)</text>
        <dbReference type="Rhea" id="RHEA:29399"/>
        <dbReference type="ChEBI" id="CHEBI:15377"/>
        <dbReference type="ChEBI" id="CHEBI:15378"/>
        <dbReference type="ChEBI" id="CHEBI:33019"/>
        <dbReference type="ChEBI" id="CHEBI:58053"/>
        <dbReference type="ChEBI" id="CHEBI:61402"/>
        <dbReference type="EC" id="3.6.1.66"/>
    </reaction>
</comment>
<feature type="binding site" evidence="10">
    <location>
        <begin position="11"/>
        <end position="16"/>
    </location>
    <ligand>
        <name>substrate</name>
    </ligand>
</feature>
<dbReference type="Proteomes" id="UP000559182">
    <property type="component" value="Unassembled WGS sequence"/>
</dbReference>
<comment type="similarity">
    <text evidence="1 10 11">Belongs to the HAM1 NTPase family.</text>
</comment>
<name>A0A839MY48_9MICO</name>
<evidence type="ECO:0000256" key="4">
    <source>
        <dbReference type="ARBA" id="ARBA00022741"/>
    </source>
</evidence>
<feature type="binding site" evidence="10">
    <location>
        <begin position="187"/>
        <end position="188"/>
    </location>
    <ligand>
        <name>substrate</name>
    </ligand>
</feature>
<dbReference type="GO" id="GO:0005829">
    <property type="term" value="C:cytosol"/>
    <property type="evidence" value="ECO:0007669"/>
    <property type="project" value="TreeGrafter"/>
</dbReference>
<comment type="caution">
    <text evidence="12">The sequence shown here is derived from an EMBL/GenBank/DDBJ whole genome shotgun (WGS) entry which is preliminary data.</text>
</comment>
<evidence type="ECO:0000313" key="12">
    <source>
        <dbReference type="EMBL" id="MBB2890370.1"/>
    </source>
</evidence>
<dbReference type="PANTHER" id="PTHR11067:SF9">
    <property type="entry name" value="INOSINE TRIPHOSPHATE PYROPHOSPHATASE"/>
    <property type="match status" value="1"/>
</dbReference>
<comment type="catalytic activity">
    <reaction evidence="8 10">
        <text>dITP + H2O = dIMP + diphosphate + H(+)</text>
        <dbReference type="Rhea" id="RHEA:28342"/>
        <dbReference type="ChEBI" id="CHEBI:15377"/>
        <dbReference type="ChEBI" id="CHEBI:15378"/>
        <dbReference type="ChEBI" id="CHEBI:33019"/>
        <dbReference type="ChEBI" id="CHEBI:61194"/>
        <dbReference type="ChEBI" id="CHEBI:61382"/>
        <dbReference type="EC" id="3.6.1.66"/>
    </reaction>
</comment>
<keyword evidence="4 10" id="KW-0547">Nucleotide-binding</keyword>
<feature type="binding site" evidence="10">
    <location>
        <begin position="160"/>
        <end position="163"/>
    </location>
    <ligand>
        <name>substrate</name>
    </ligand>
</feature>
<dbReference type="GO" id="GO:0035870">
    <property type="term" value="F:dITP diphosphatase activity"/>
    <property type="evidence" value="ECO:0007669"/>
    <property type="project" value="UniProtKB-UniRule"/>
</dbReference>
<dbReference type="GO" id="GO:0036222">
    <property type="term" value="F:XTP diphosphatase activity"/>
    <property type="evidence" value="ECO:0007669"/>
    <property type="project" value="UniProtKB-UniRule"/>
</dbReference>
<feature type="binding site" evidence="10">
    <location>
        <position position="78"/>
    </location>
    <ligand>
        <name>substrate</name>
    </ligand>
</feature>
<comment type="subunit">
    <text evidence="2 10">Homodimer.</text>
</comment>
<comment type="cofactor">
    <cofactor evidence="10">
        <name>Mg(2+)</name>
        <dbReference type="ChEBI" id="CHEBI:18420"/>
    </cofactor>
    <text evidence="10">Binds 1 Mg(2+) ion per subunit.</text>
</comment>
<dbReference type="GO" id="GO:0009146">
    <property type="term" value="P:purine nucleoside triphosphate catabolic process"/>
    <property type="evidence" value="ECO:0007669"/>
    <property type="project" value="UniProtKB-UniRule"/>
</dbReference>
<dbReference type="GO" id="GO:0000166">
    <property type="term" value="F:nucleotide binding"/>
    <property type="evidence" value="ECO:0007669"/>
    <property type="project" value="UniProtKB-KW"/>
</dbReference>